<dbReference type="Proteomes" id="UP000607397">
    <property type="component" value="Unassembled WGS sequence"/>
</dbReference>
<evidence type="ECO:0000313" key="1">
    <source>
        <dbReference type="EMBL" id="NCJ05056.1"/>
    </source>
</evidence>
<keyword evidence="2" id="KW-1185">Reference proteome</keyword>
<evidence type="ECO:0000313" key="2">
    <source>
        <dbReference type="Proteomes" id="UP000607397"/>
    </source>
</evidence>
<name>A0A8K1ZVS2_9CYAN</name>
<protein>
    <submittedName>
        <fullName evidence="1">Uncharacterized protein</fullName>
    </submittedName>
</protein>
<gene>
    <name evidence="1" type="ORF">GS597_00680</name>
</gene>
<organism evidence="1 2">
    <name type="scientific">Petrachloros mirabilis ULC683</name>
    <dbReference type="NCBI Taxonomy" id="2781853"/>
    <lineage>
        <taxon>Bacteria</taxon>
        <taxon>Bacillati</taxon>
        <taxon>Cyanobacteriota</taxon>
        <taxon>Cyanophyceae</taxon>
        <taxon>Synechococcales</taxon>
        <taxon>Petrachlorosaceae</taxon>
        <taxon>Petrachloros</taxon>
        <taxon>Petrachloros mirabilis</taxon>
    </lineage>
</organism>
<accession>A0A8K1ZVS2</accession>
<dbReference type="RefSeq" id="WP_161823526.1">
    <property type="nucleotide sequence ID" value="NZ_WVIC01000001.1"/>
</dbReference>
<proteinExistence type="predicted"/>
<dbReference type="EMBL" id="WVIC01000001">
    <property type="protein sequence ID" value="NCJ05056.1"/>
    <property type="molecule type" value="Genomic_DNA"/>
</dbReference>
<reference evidence="1" key="1">
    <citation type="submission" date="2019-12" db="EMBL/GenBank/DDBJ databases">
        <title>High-Quality draft genome sequences of three cyanobacteria isolated from the limestone walls of the Old Cathedral of Coimbra.</title>
        <authorList>
            <person name="Tiago I."/>
            <person name="Soares F."/>
            <person name="Portugal A."/>
        </authorList>
    </citation>
    <scope>NUCLEOTIDE SEQUENCE [LARGE SCALE GENOMIC DNA]</scope>
    <source>
        <strain evidence="1">C</strain>
    </source>
</reference>
<comment type="caution">
    <text evidence="1">The sequence shown here is derived from an EMBL/GenBank/DDBJ whole genome shotgun (WGS) entry which is preliminary data.</text>
</comment>
<dbReference type="AlphaFoldDB" id="A0A8K1ZVS2"/>
<sequence length="129" mass="14973">MDYLHYLGTASLVLRVIQHLRNFTHLDIEFVSVIHQLNGWVLRVKPSSRWSQEDIDNFQAFLNELGVPYRADWRLQAVLSELEAGHLPVEVMRRYQVAVIAHGNPDLREVEAFREQFIQGLGYCPETLA</sequence>